<dbReference type="Pfam" id="PF00749">
    <property type="entry name" value="tRNA-synt_1c"/>
    <property type="match status" value="1"/>
</dbReference>
<keyword evidence="10" id="KW-1185">Reference proteome</keyword>
<dbReference type="NCBIfam" id="NF004315">
    <property type="entry name" value="PRK05710.1-4"/>
    <property type="match status" value="1"/>
</dbReference>
<reference evidence="9 10" key="1">
    <citation type="submission" date="2011-08" db="EMBL/GenBank/DDBJ databases">
        <authorList>
            <person name="Weinstock G."/>
            <person name="Sodergren E."/>
            <person name="Clifton S."/>
            <person name="Fulton L."/>
            <person name="Fulton B."/>
            <person name="Courtney L."/>
            <person name="Fronick C."/>
            <person name="Harrison M."/>
            <person name="Strong C."/>
            <person name="Farmer C."/>
            <person name="Delahaunty K."/>
            <person name="Markovic C."/>
            <person name="Hall O."/>
            <person name="Minx P."/>
            <person name="Tomlinson C."/>
            <person name="Mitreva M."/>
            <person name="Hou S."/>
            <person name="Chen J."/>
            <person name="Wollam A."/>
            <person name="Pepin K.H."/>
            <person name="Johnson M."/>
            <person name="Bhonagiri V."/>
            <person name="Zhang X."/>
            <person name="Suruliraj S."/>
            <person name="Warren W."/>
            <person name="Chinwalla A."/>
            <person name="Mardis E.R."/>
            <person name="Wilson R.K."/>
        </authorList>
    </citation>
    <scope>NUCLEOTIDE SEQUENCE [LARGE SCALE GENOMIC DNA]</scope>
    <source>
        <strain evidence="9 10">F0357</strain>
    </source>
</reference>
<comment type="similarity">
    <text evidence="7">Belongs to the class-I aminoacyl-tRNA synthetase family.</text>
</comment>
<evidence type="ECO:0000256" key="5">
    <source>
        <dbReference type="ARBA" id="ARBA00022840"/>
    </source>
</evidence>
<dbReference type="Proteomes" id="UP000005481">
    <property type="component" value="Unassembled WGS sequence"/>
</dbReference>
<sequence length="318" mass="35536">MRSRFAPSPTGYLHLGNVWTAMLGWLQTKKAGGILVLRVEDIDEQRSKTEYMTAFTEDMLRLGLTWDEGPDVGGPYGPYIQRERYGRYHEAIERLAGMGLIYPCYCSRARLQAVAGAPHDGDMPVYDGRCYGMSEAEREKNNKPPSLRVHVPDCVISYQDGVYGEQCENLRRDCGDFVVHRADGMYAYQLAVSVDDGAMGITHVLRGRDLLNSTGRQIALMRLLGYKNRIEYTHVPLLVDSEGRRLSKRQHGMTVRDLWAAGADSQQILGYLAYKGGLVDTPGRYGLGELVQRFDTAKIACTDISIDAAPADIIKTFI</sequence>
<dbReference type="AlphaFoldDB" id="G9YI41"/>
<organism evidence="9 10">
    <name type="scientific">Anaeroglobus geminatus F0357</name>
    <dbReference type="NCBI Taxonomy" id="861450"/>
    <lineage>
        <taxon>Bacteria</taxon>
        <taxon>Bacillati</taxon>
        <taxon>Bacillota</taxon>
        <taxon>Negativicutes</taxon>
        <taxon>Veillonellales</taxon>
        <taxon>Veillonellaceae</taxon>
        <taxon>Anaeroglobus</taxon>
    </lineage>
</organism>
<dbReference type="NCBIfam" id="NF004314">
    <property type="entry name" value="PRK05710.1-3"/>
    <property type="match status" value="1"/>
</dbReference>
<dbReference type="InterPro" id="IPR014729">
    <property type="entry name" value="Rossmann-like_a/b/a_fold"/>
</dbReference>
<keyword evidence="1 7" id="KW-0436">Ligase</keyword>
<keyword evidence="3 7" id="KW-0547">Nucleotide-binding</keyword>
<evidence type="ECO:0000313" key="9">
    <source>
        <dbReference type="EMBL" id="EHM40112.1"/>
    </source>
</evidence>
<dbReference type="Gene3D" id="3.40.50.620">
    <property type="entry name" value="HUPs"/>
    <property type="match status" value="1"/>
</dbReference>
<dbReference type="PROSITE" id="PS00178">
    <property type="entry name" value="AA_TRNA_LIGASE_I"/>
    <property type="match status" value="1"/>
</dbReference>
<evidence type="ECO:0000256" key="2">
    <source>
        <dbReference type="ARBA" id="ARBA00022723"/>
    </source>
</evidence>
<dbReference type="GO" id="GO:0004818">
    <property type="term" value="F:glutamate-tRNA ligase activity"/>
    <property type="evidence" value="ECO:0007669"/>
    <property type="project" value="TreeGrafter"/>
</dbReference>
<proteinExistence type="inferred from homology"/>
<dbReference type="SUPFAM" id="SSF52374">
    <property type="entry name" value="Nucleotidylyl transferase"/>
    <property type="match status" value="1"/>
</dbReference>
<evidence type="ECO:0000256" key="6">
    <source>
        <dbReference type="ARBA" id="ARBA00023146"/>
    </source>
</evidence>
<dbReference type="InterPro" id="IPR020058">
    <property type="entry name" value="Glu/Gln-tRNA-synth_Ib_cat-dom"/>
</dbReference>
<accession>G9YI41</accession>
<dbReference type="PANTHER" id="PTHR43311:SF1">
    <property type="entry name" value="GLUTAMYL-Q TRNA(ASP) SYNTHETASE"/>
    <property type="match status" value="1"/>
</dbReference>
<keyword evidence="5 7" id="KW-0067">ATP-binding</keyword>
<evidence type="ECO:0000256" key="3">
    <source>
        <dbReference type="ARBA" id="ARBA00022741"/>
    </source>
</evidence>
<dbReference type="GO" id="GO:0005524">
    <property type="term" value="F:ATP binding"/>
    <property type="evidence" value="ECO:0007669"/>
    <property type="project" value="UniProtKB-KW"/>
</dbReference>
<dbReference type="RefSeq" id="WP_006790301.1">
    <property type="nucleotide sequence ID" value="NZ_JH417599.1"/>
</dbReference>
<dbReference type="PRINTS" id="PR00987">
    <property type="entry name" value="TRNASYNTHGLU"/>
</dbReference>
<feature type="domain" description="Glutamyl/glutaminyl-tRNA synthetase class Ib catalytic" evidence="8">
    <location>
        <begin position="2"/>
        <end position="264"/>
    </location>
</feature>
<dbReference type="GO" id="GO:0006424">
    <property type="term" value="P:glutamyl-tRNA aminoacylation"/>
    <property type="evidence" value="ECO:0007669"/>
    <property type="project" value="TreeGrafter"/>
</dbReference>
<dbReference type="OrthoDB" id="9801560at2"/>
<evidence type="ECO:0000256" key="7">
    <source>
        <dbReference type="RuleBase" id="RU363037"/>
    </source>
</evidence>
<keyword evidence="2" id="KW-0479">Metal-binding</keyword>
<dbReference type="EMBL" id="AGCJ01000057">
    <property type="protein sequence ID" value="EHM40112.1"/>
    <property type="molecule type" value="Genomic_DNA"/>
</dbReference>
<dbReference type="STRING" id="861450.HMPREF0080_01326"/>
<evidence type="ECO:0000256" key="1">
    <source>
        <dbReference type="ARBA" id="ARBA00022598"/>
    </source>
</evidence>
<name>G9YI41_9FIRM</name>
<dbReference type="InterPro" id="IPR001412">
    <property type="entry name" value="aa-tRNA-synth_I_CS"/>
</dbReference>
<dbReference type="PATRIC" id="fig|861450.3.peg.1234"/>
<gene>
    <name evidence="9" type="ORF">HMPREF0080_01326</name>
</gene>
<evidence type="ECO:0000256" key="4">
    <source>
        <dbReference type="ARBA" id="ARBA00022833"/>
    </source>
</evidence>
<keyword evidence="6 7" id="KW-0030">Aminoacyl-tRNA synthetase</keyword>
<dbReference type="InterPro" id="IPR000924">
    <property type="entry name" value="Glu/Gln-tRNA-synth"/>
</dbReference>
<dbReference type="PANTHER" id="PTHR43311">
    <property type="entry name" value="GLUTAMATE--TRNA LIGASE"/>
    <property type="match status" value="1"/>
</dbReference>
<comment type="caution">
    <text evidence="9">The sequence shown here is derived from an EMBL/GenBank/DDBJ whole genome shotgun (WGS) entry which is preliminary data.</text>
</comment>
<keyword evidence="4" id="KW-0862">Zinc</keyword>
<evidence type="ECO:0000259" key="8">
    <source>
        <dbReference type="Pfam" id="PF00749"/>
    </source>
</evidence>
<dbReference type="InterPro" id="IPR049940">
    <property type="entry name" value="GluQ/Sye"/>
</dbReference>
<protein>
    <submittedName>
        <fullName evidence="9">Putative glutamyl-queuosine tRNA(Asp) synthetase</fullName>
    </submittedName>
</protein>
<dbReference type="eggNOG" id="COG0008">
    <property type="taxonomic scope" value="Bacteria"/>
</dbReference>
<dbReference type="GO" id="GO:0005829">
    <property type="term" value="C:cytosol"/>
    <property type="evidence" value="ECO:0007669"/>
    <property type="project" value="TreeGrafter"/>
</dbReference>
<evidence type="ECO:0000313" key="10">
    <source>
        <dbReference type="Proteomes" id="UP000005481"/>
    </source>
</evidence>
<dbReference type="HOGENOM" id="CLU_015768_0_0_9"/>
<keyword evidence="7" id="KW-0648">Protein biosynthesis</keyword>